<comment type="subcellular location">
    <subcellularLocation>
        <location evidence="9">Cell membrane</location>
        <topology evidence="9">Multi-pass membrane protein</topology>
    </subcellularLocation>
    <subcellularLocation>
        <location evidence="1">Membrane</location>
        <topology evidence="1">Multi-pass membrane protein</topology>
    </subcellularLocation>
</comment>
<dbReference type="Proteomes" id="UP001652622">
    <property type="component" value="Unplaced"/>
</dbReference>
<gene>
    <name evidence="12" type="primary">LOC117667207</name>
</gene>
<dbReference type="RefSeq" id="XP_034276310.2">
    <property type="nucleotide sequence ID" value="XM_034420419.2"/>
</dbReference>
<dbReference type="PROSITE" id="PS00237">
    <property type="entry name" value="G_PROTEIN_RECEP_F1_1"/>
    <property type="match status" value="1"/>
</dbReference>
<organism evidence="11 12">
    <name type="scientific">Pantherophis guttatus</name>
    <name type="common">Corn snake</name>
    <name type="synonym">Elaphe guttata</name>
    <dbReference type="NCBI Taxonomy" id="94885"/>
    <lineage>
        <taxon>Eukaryota</taxon>
        <taxon>Metazoa</taxon>
        <taxon>Chordata</taxon>
        <taxon>Craniata</taxon>
        <taxon>Vertebrata</taxon>
        <taxon>Euteleostomi</taxon>
        <taxon>Lepidosauria</taxon>
        <taxon>Squamata</taxon>
        <taxon>Bifurcata</taxon>
        <taxon>Unidentata</taxon>
        <taxon>Episquamata</taxon>
        <taxon>Toxicofera</taxon>
        <taxon>Serpentes</taxon>
        <taxon>Colubroidea</taxon>
        <taxon>Colubridae</taxon>
        <taxon>Colubrinae</taxon>
        <taxon>Pantherophis</taxon>
    </lineage>
</organism>
<sequence length="382" mass="42858">MIYPVAYGWQSQMQFFPPFLQGCLRHHILTRNPQADSPHELMIVGVLKEQKMIFDLFLFSSSTGKLQTLERDEDGNCTLVEEFILVGFSESSEQDPPLFAIFLTIYIITLIGNLGMIILIRISAQLHTPMYFFLCNLSVADICYSSVITPRMLTSFLTGYKSISFDACFAQLYFFVALVCTECFLLATMAYDRYVAISNPLLYSTVMSQNICVTLVAGSCFLGLTNAMLTVCFLSSLHFCDSSIIRHFFCDTPPLIALASDHYVTEMIISLLAGYTTVASLVIILLSYVLILSTILKIRSAQGRRKAFSTCTSHLTAVSVFYGTLIFTYLRPNASYSLGQDQVASVFYTVVVPMLNPMIYSLRNKEVKEAFKKSVGMKWGWG</sequence>
<dbReference type="Gene3D" id="1.20.1070.10">
    <property type="entry name" value="Rhodopsin 7-helix transmembrane proteins"/>
    <property type="match status" value="1"/>
</dbReference>
<keyword evidence="11" id="KW-1185">Reference proteome</keyword>
<feature type="transmembrane region" description="Helical" evidence="9">
    <location>
        <begin position="212"/>
        <end position="239"/>
    </location>
</feature>
<reference evidence="12" key="1">
    <citation type="submission" date="2025-08" db="UniProtKB">
        <authorList>
            <consortium name="RefSeq"/>
        </authorList>
    </citation>
    <scope>IDENTIFICATION</scope>
    <source>
        <tissue evidence="12">Blood</tissue>
    </source>
</reference>
<feature type="domain" description="G-protein coupled receptors family 1 profile" evidence="10">
    <location>
        <begin position="112"/>
        <end position="360"/>
    </location>
</feature>
<keyword evidence="9" id="KW-0716">Sensory transduction</keyword>
<dbReference type="PROSITE" id="PS50262">
    <property type="entry name" value="G_PROTEIN_RECEP_F1_2"/>
    <property type="match status" value="1"/>
</dbReference>
<keyword evidence="4 8" id="KW-0297">G-protein coupled receptor</keyword>
<dbReference type="Pfam" id="PF13853">
    <property type="entry name" value="7tm_4"/>
    <property type="match status" value="1"/>
</dbReference>
<dbReference type="GO" id="GO:0004984">
    <property type="term" value="F:olfactory receptor activity"/>
    <property type="evidence" value="ECO:0007669"/>
    <property type="project" value="InterPro"/>
</dbReference>
<keyword evidence="9" id="KW-1003">Cell membrane</keyword>
<dbReference type="GO" id="GO:0004930">
    <property type="term" value="F:G protein-coupled receptor activity"/>
    <property type="evidence" value="ECO:0007669"/>
    <property type="project" value="UniProtKB-KW"/>
</dbReference>
<feature type="transmembrane region" description="Helical" evidence="9">
    <location>
        <begin position="131"/>
        <end position="149"/>
    </location>
</feature>
<dbReference type="InterPro" id="IPR000725">
    <property type="entry name" value="Olfact_rcpt"/>
</dbReference>
<dbReference type="InterPro" id="IPR017452">
    <property type="entry name" value="GPCR_Rhodpsn_7TM"/>
</dbReference>
<dbReference type="CDD" id="cd15411">
    <property type="entry name" value="7tmA_OR8H-like"/>
    <property type="match status" value="1"/>
</dbReference>
<evidence type="ECO:0000313" key="12">
    <source>
        <dbReference type="RefSeq" id="XP_034276310.2"/>
    </source>
</evidence>
<accession>A0A6P9C8U3</accession>
<keyword evidence="3 9" id="KW-1133">Transmembrane helix</keyword>
<feature type="transmembrane region" description="Helical" evidence="9">
    <location>
        <begin position="307"/>
        <end position="330"/>
    </location>
</feature>
<dbReference type="SUPFAM" id="SSF81321">
    <property type="entry name" value="Family A G protein-coupled receptor-like"/>
    <property type="match status" value="1"/>
</dbReference>
<keyword evidence="7 8" id="KW-0807">Transducer</keyword>
<dbReference type="AlphaFoldDB" id="A0A6P9C8U3"/>
<evidence type="ECO:0000256" key="1">
    <source>
        <dbReference type="ARBA" id="ARBA00004141"/>
    </source>
</evidence>
<feature type="transmembrane region" description="Helical" evidence="9">
    <location>
        <begin position="98"/>
        <end position="119"/>
    </location>
</feature>
<name>A0A6P9C8U3_PANGU</name>
<evidence type="ECO:0000256" key="7">
    <source>
        <dbReference type="ARBA" id="ARBA00023224"/>
    </source>
</evidence>
<comment type="similarity">
    <text evidence="8">Belongs to the G-protein coupled receptor 1 family.</text>
</comment>
<dbReference type="GeneID" id="117667207"/>
<feature type="transmembrane region" description="Helical" evidence="9">
    <location>
        <begin position="342"/>
        <end position="362"/>
    </location>
</feature>
<evidence type="ECO:0000256" key="9">
    <source>
        <dbReference type="RuleBase" id="RU363047"/>
    </source>
</evidence>
<evidence type="ECO:0000313" key="11">
    <source>
        <dbReference type="Proteomes" id="UP001652622"/>
    </source>
</evidence>
<dbReference type="PANTHER" id="PTHR48018">
    <property type="entry name" value="OLFACTORY RECEPTOR"/>
    <property type="match status" value="1"/>
</dbReference>
<evidence type="ECO:0000256" key="3">
    <source>
        <dbReference type="ARBA" id="ARBA00022989"/>
    </source>
</evidence>
<feature type="transmembrane region" description="Helical" evidence="9">
    <location>
        <begin position="268"/>
        <end position="295"/>
    </location>
</feature>
<evidence type="ECO:0000256" key="4">
    <source>
        <dbReference type="ARBA" id="ARBA00023040"/>
    </source>
</evidence>
<proteinExistence type="inferred from homology"/>
<evidence type="ECO:0000256" key="6">
    <source>
        <dbReference type="ARBA" id="ARBA00023170"/>
    </source>
</evidence>
<evidence type="ECO:0000256" key="8">
    <source>
        <dbReference type="RuleBase" id="RU000688"/>
    </source>
</evidence>
<dbReference type="KEGG" id="pgut:117667207"/>
<evidence type="ECO:0000256" key="5">
    <source>
        <dbReference type="ARBA" id="ARBA00023136"/>
    </source>
</evidence>
<dbReference type="GO" id="GO:0005886">
    <property type="term" value="C:plasma membrane"/>
    <property type="evidence" value="ECO:0007669"/>
    <property type="project" value="UniProtKB-SubCell"/>
</dbReference>
<feature type="transmembrane region" description="Helical" evidence="9">
    <location>
        <begin position="169"/>
        <end position="191"/>
    </location>
</feature>
<keyword evidence="5 9" id="KW-0472">Membrane</keyword>
<dbReference type="PRINTS" id="PR00237">
    <property type="entry name" value="GPCRRHODOPSN"/>
</dbReference>
<keyword evidence="6 8" id="KW-0675">Receptor</keyword>
<keyword evidence="2 8" id="KW-0812">Transmembrane</keyword>
<dbReference type="PRINTS" id="PR00245">
    <property type="entry name" value="OLFACTORYR"/>
</dbReference>
<dbReference type="InterPro" id="IPR000276">
    <property type="entry name" value="GPCR_Rhodpsn"/>
</dbReference>
<evidence type="ECO:0000256" key="2">
    <source>
        <dbReference type="ARBA" id="ARBA00022692"/>
    </source>
</evidence>
<dbReference type="InParanoid" id="A0A6P9C8U3"/>
<protein>
    <recommendedName>
        <fullName evidence="9">Olfactory receptor</fullName>
    </recommendedName>
</protein>
<evidence type="ECO:0000259" key="10">
    <source>
        <dbReference type="PROSITE" id="PS50262"/>
    </source>
</evidence>
<keyword evidence="9" id="KW-0552">Olfaction</keyword>